<sequence length="108" mass="12105">MKGDVKEFHTEIAHMAAFARRSMLVSFAQKRSPGDLERERLAHQFCSEIAHLAVQLYVHEFRSQNAHVGILRTKGGAHEIRSKIAHIAVLLKQGLFPGLRSEIAHVAV</sequence>
<evidence type="ECO:0000313" key="2">
    <source>
        <dbReference type="Proteomes" id="UP000267027"/>
    </source>
</evidence>
<dbReference type="AlphaFoldDB" id="A0A0R3PI52"/>
<evidence type="ECO:0000313" key="3">
    <source>
        <dbReference type="WBParaSite" id="ACOC_0000402901-mRNA-1"/>
    </source>
</evidence>
<organism evidence="3">
    <name type="scientific">Angiostrongylus costaricensis</name>
    <name type="common">Nematode worm</name>
    <dbReference type="NCBI Taxonomy" id="334426"/>
    <lineage>
        <taxon>Eukaryota</taxon>
        <taxon>Metazoa</taxon>
        <taxon>Ecdysozoa</taxon>
        <taxon>Nematoda</taxon>
        <taxon>Chromadorea</taxon>
        <taxon>Rhabditida</taxon>
        <taxon>Rhabditina</taxon>
        <taxon>Rhabditomorpha</taxon>
        <taxon>Strongyloidea</taxon>
        <taxon>Metastrongylidae</taxon>
        <taxon>Angiostrongylus</taxon>
    </lineage>
</organism>
<reference evidence="1 2" key="2">
    <citation type="submission" date="2018-11" db="EMBL/GenBank/DDBJ databases">
        <authorList>
            <consortium name="Pathogen Informatics"/>
        </authorList>
    </citation>
    <scope>NUCLEOTIDE SEQUENCE [LARGE SCALE GENOMIC DNA]</scope>
    <source>
        <strain evidence="1 2">Costa Rica</strain>
    </source>
</reference>
<dbReference type="WBParaSite" id="ACOC_0000402901-mRNA-1">
    <property type="protein sequence ID" value="ACOC_0000402901-mRNA-1"/>
    <property type="gene ID" value="ACOC_0000402901"/>
</dbReference>
<gene>
    <name evidence="1" type="ORF">ACOC_LOCUS4030</name>
</gene>
<name>A0A0R3PI52_ANGCS</name>
<proteinExistence type="predicted"/>
<dbReference type="Proteomes" id="UP000267027">
    <property type="component" value="Unassembled WGS sequence"/>
</dbReference>
<accession>A0A0R3PI52</accession>
<keyword evidence="2" id="KW-1185">Reference proteome</keyword>
<dbReference type="EMBL" id="UYYA01001803">
    <property type="protein sequence ID" value="VDM55615.1"/>
    <property type="molecule type" value="Genomic_DNA"/>
</dbReference>
<reference evidence="3" key="1">
    <citation type="submission" date="2017-02" db="UniProtKB">
        <authorList>
            <consortium name="WormBaseParasite"/>
        </authorList>
    </citation>
    <scope>IDENTIFICATION</scope>
</reference>
<protein>
    <submittedName>
        <fullName evidence="3">Four helix bundle protein</fullName>
    </submittedName>
</protein>
<evidence type="ECO:0000313" key="1">
    <source>
        <dbReference type="EMBL" id="VDM55615.1"/>
    </source>
</evidence>